<dbReference type="EMBL" id="MVBM01000003">
    <property type="protein sequence ID" value="OOK76411.1"/>
    <property type="molecule type" value="Genomic_DNA"/>
</dbReference>
<evidence type="ECO:0000313" key="5">
    <source>
        <dbReference type="Proteomes" id="UP000189229"/>
    </source>
</evidence>
<evidence type="ECO:0000313" key="4">
    <source>
        <dbReference type="Proteomes" id="UP000188532"/>
    </source>
</evidence>
<gene>
    <name evidence="2" type="ORF">BZL29_5137</name>
    <name evidence="3" type="ORF">BZL30_3521</name>
</gene>
<evidence type="ECO:0000313" key="2">
    <source>
        <dbReference type="EMBL" id="OOK73011.1"/>
    </source>
</evidence>
<name>A0A1V3XD75_MYCKA</name>
<comment type="caution">
    <text evidence="3">The sequence shown here is derived from an EMBL/GenBank/DDBJ whole genome shotgun (WGS) entry which is preliminary data.</text>
</comment>
<keyword evidence="1" id="KW-1133">Transmembrane helix</keyword>
<dbReference type="EMBL" id="MVBN01000005">
    <property type="protein sequence ID" value="OOK73011.1"/>
    <property type="molecule type" value="Genomic_DNA"/>
</dbReference>
<reference evidence="4 5" key="1">
    <citation type="submission" date="2017-02" db="EMBL/GenBank/DDBJ databases">
        <title>Complete genome sequences of Mycobacterium kansasii strains isolated from rhesus macaques.</title>
        <authorList>
            <person name="Panda A."/>
            <person name="Nagaraj S."/>
            <person name="Zhao X."/>
            <person name="Tettelin H."/>
            <person name="Detolla L.J."/>
        </authorList>
    </citation>
    <scope>NUCLEOTIDE SEQUENCE [LARGE SCALE GENOMIC DNA]</scope>
    <source>
        <strain evidence="2 4">11-3469</strain>
        <strain evidence="3 5">11-3813</strain>
    </source>
</reference>
<dbReference type="Proteomes" id="UP000189229">
    <property type="component" value="Unassembled WGS sequence"/>
</dbReference>
<organism evidence="3 5">
    <name type="scientific">Mycobacterium kansasii</name>
    <dbReference type="NCBI Taxonomy" id="1768"/>
    <lineage>
        <taxon>Bacteria</taxon>
        <taxon>Bacillati</taxon>
        <taxon>Actinomycetota</taxon>
        <taxon>Actinomycetes</taxon>
        <taxon>Mycobacteriales</taxon>
        <taxon>Mycobacteriaceae</taxon>
        <taxon>Mycobacterium</taxon>
    </lineage>
</organism>
<feature type="transmembrane region" description="Helical" evidence="1">
    <location>
        <begin position="22"/>
        <end position="41"/>
    </location>
</feature>
<evidence type="ECO:0000256" key="1">
    <source>
        <dbReference type="SAM" id="Phobius"/>
    </source>
</evidence>
<dbReference type="Proteomes" id="UP000188532">
    <property type="component" value="Unassembled WGS sequence"/>
</dbReference>
<evidence type="ECO:0000313" key="3">
    <source>
        <dbReference type="EMBL" id="OOK76411.1"/>
    </source>
</evidence>
<proteinExistence type="predicted"/>
<protein>
    <submittedName>
        <fullName evidence="3">Putative membrane protein</fullName>
    </submittedName>
</protein>
<keyword evidence="1" id="KW-0472">Membrane</keyword>
<dbReference type="AlphaFoldDB" id="A0A1V3XD75"/>
<keyword evidence="1" id="KW-0812">Transmembrane</keyword>
<sequence>MGVLLVSGLIEAMVTPSPLPTFVRIAIGLLAEAAFVSYIVYFGRRAAKAGETGDIEDAPDVVPTS</sequence>
<accession>A0A1V3XD75</accession>